<proteinExistence type="predicted"/>
<reference evidence="1" key="1">
    <citation type="submission" date="2014-11" db="EMBL/GenBank/DDBJ databases">
        <authorList>
            <person name="Amaro Gonzalez C."/>
        </authorList>
    </citation>
    <scope>NUCLEOTIDE SEQUENCE</scope>
</reference>
<protein>
    <submittedName>
        <fullName evidence="1">Uncharacterized protein</fullName>
    </submittedName>
</protein>
<accession>A0A0E9SF74</accession>
<dbReference type="EMBL" id="GBXM01068646">
    <property type="protein sequence ID" value="JAH39931.1"/>
    <property type="molecule type" value="Transcribed_RNA"/>
</dbReference>
<reference evidence="1" key="2">
    <citation type="journal article" date="2015" name="Fish Shellfish Immunol.">
        <title>Early steps in the European eel (Anguilla anguilla)-Vibrio vulnificus interaction in the gills: Role of the RtxA13 toxin.</title>
        <authorList>
            <person name="Callol A."/>
            <person name="Pajuelo D."/>
            <person name="Ebbesson L."/>
            <person name="Teles M."/>
            <person name="MacKenzie S."/>
            <person name="Amaro C."/>
        </authorList>
    </citation>
    <scope>NUCLEOTIDE SEQUENCE</scope>
</reference>
<sequence length="52" mass="5979">MTGVFTNGYQGICSHTKNTTVCIRVIYELLGMNQHSLGMGYVFCRMVKNFWQ</sequence>
<organism evidence="1">
    <name type="scientific">Anguilla anguilla</name>
    <name type="common">European freshwater eel</name>
    <name type="synonym">Muraena anguilla</name>
    <dbReference type="NCBI Taxonomy" id="7936"/>
    <lineage>
        <taxon>Eukaryota</taxon>
        <taxon>Metazoa</taxon>
        <taxon>Chordata</taxon>
        <taxon>Craniata</taxon>
        <taxon>Vertebrata</taxon>
        <taxon>Euteleostomi</taxon>
        <taxon>Actinopterygii</taxon>
        <taxon>Neopterygii</taxon>
        <taxon>Teleostei</taxon>
        <taxon>Anguilliformes</taxon>
        <taxon>Anguillidae</taxon>
        <taxon>Anguilla</taxon>
    </lineage>
</organism>
<evidence type="ECO:0000313" key="1">
    <source>
        <dbReference type="EMBL" id="JAH39931.1"/>
    </source>
</evidence>
<name>A0A0E9SF74_ANGAN</name>
<dbReference type="AlphaFoldDB" id="A0A0E9SF74"/>